<gene>
    <name evidence="1" type="ORF">LCPAC304_00060</name>
</gene>
<dbReference type="EMBL" id="MK500565">
    <property type="protein sequence ID" value="QBK91680.1"/>
    <property type="molecule type" value="Genomic_DNA"/>
</dbReference>
<accession>A0A481Z976</accession>
<reference evidence="1" key="1">
    <citation type="journal article" date="2019" name="MBio">
        <title>Virus Genomes from Deep Sea Sediments Expand the Ocean Megavirome and Support Independent Origins of Viral Gigantism.</title>
        <authorList>
            <person name="Backstrom D."/>
            <person name="Yutin N."/>
            <person name="Jorgensen S.L."/>
            <person name="Dharamshi J."/>
            <person name="Homa F."/>
            <person name="Zaremba-Niedwiedzka K."/>
            <person name="Spang A."/>
            <person name="Wolf Y.I."/>
            <person name="Koonin E.V."/>
            <person name="Ettema T.J."/>
        </authorList>
    </citation>
    <scope>NUCLEOTIDE SEQUENCE</scope>
</reference>
<evidence type="ECO:0000313" key="1">
    <source>
        <dbReference type="EMBL" id="QBK91680.1"/>
    </source>
</evidence>
<sequence>MMDNRYLSWIESDNVSLDDSFLRYIQAKEFDFAKKVVQEEMSRKTVTKSNIYCCCREAVFLQLYDIVDVLLSVPEWIDDFYLDQMVQDERTLMLLAEQCIVDREEFLFYMQEMMLNYLKTWGPKPNLEWVIERFHSLDRYFVVSKECKREITRLLRAYYPYFLGEKTRSPPPPDERPEDEYGDGCLWCGMYRSCPCQSLPQNNLLEQIEKLVRSLKVY</sequence>
<proteinExistence type="predicted"/>
<name>A0A481Z976_9VIRU</name>
<protein>
    <submittedName>
        <fullName evidence="1">Uncharacterized protein</fullName>
    </submittedName>
</protein>
<organism evidence="1">
    <name type="scientific">Pithovirus LCPAC304</name>
    <dbReference type="NCBI Taxonomy" id="2506594"/>
    <lineage>
        <taxon>Viruses</taxon>
        <taxon>Pithoviruses</taxon>
    </lineage>
</organism>